<gene>
    <name evidence="1" type="ORF">SMN809_LOCUS41409</name>
    <name evidence="2" type="ORF">SMN809_LOCUS43626</name>
</gene>
<evidence type="ECO:0000313" key="2">
    <source>
        <dbReference type="EMBL" id="CAF4715483.1"/>
    </source>
</evidence>
<feature type="non-terminal residue" evidence="1">
    <location>
        <position position="61"/>
    </location>
</feature>
<comment type="caution">
    <text evidence="1">The sequence shown here is derived from an EMBL/GenBank/DDBJ whole genome shotgun (WGS) entry which is preliminary data.</text>
</comment>
<accession>A0A8S3A7T4</accession>
<sequence>PPLVQNDSWTVAAPFKEQKHVRTAVESIANNFSPQAQRLDIRKLPQSKQTIPYPGDGYYRG</sequence>
<organism evidence="1 3">
    <name type="scientific">Rotaria magnacalcarata</name>
    <dbReference type="NCBI Taxonomy" id="392030"/>
    <lineage>
        <taxon>Eukaryota</taxon>
        <taxon>Metazoa</taxon>
        <taxon>Spiralia</taxon>
        <taxon>Gnathifera</taxon>
        <taxon>Rotifera</taxon>
        <taxon>Eurotatoria</taxon>
        <taxon>Bdelloidea</taxon>
        <taxon>Philodinida</taxon>
        <taxon>Philodinidae</taxon>
        <taxon>Rotaria</taxon>
    </lineage>
</organism>
<feature type="non-terminal residue" evidence="1">
    <location>
        <position position="1"/>
    </location>
</feature>
<dbReference type="AlphaFoldDB" id="A0A8S3A7T4"/>
<name>A0A8S3A7T4_9BILA</name>
<evidence type="ECO:0000313" key="3">
    <source>
        <dbReference type="Proteomes" id="UP000676336"/>
    </source>
</evidence>
<dbReference type="Proteomes" id="UP000676336">
    <property type="component" value="Unassembled WGS sequence"/>
</dbReference>
<proteinExistence type="predicted"/>
<reference evidence="1" key="1">
    <citation type="submission" date="2021-02" db="EMBL/GenBank/DDBJ databases">
        <authorList>
            <person name="Nowell W R."/>
        </authorList>
    </citation>
    <scope>NUCLEOTIDE SEQUENCE</scope>
</reference>
<dbReference type="EMBL" id="CAJOBI010116847">
    <property type="protein sequence ID" value="CAF4658764.1"/>
    <property type="molecule type" value="Genomic_DNA"/>
</dbReference>
<protein>
    <submittedName>
        <fullName evidence="1">Uncharacterized protein</fullName>
    </submittedName>
</protein>
<evidence type="ECO:0000313" key="1">
    <source>
        <dbReference type="EMBL" id="CAF4658764.1"/>
    </source>
</evidence>
<dbReference type="EMBL" id="CAJOBI010129056">
    <property type="protein sequence ID" value="CAF4715483.1"/>
    <property type="molecule type" value="Genomic_DNA"/>
</dbReference>